<dbReference type="Pfam" id="PF17389">
    <property type="entry name" value="Bac_rhamnosid6H"/>
    <property type="match status" value="1"/>
</dbReference>
<dbReference type="Gene3D" id="1.50.10.10">
    <property type="match status" value="1"/>
</dbReference>
<accession>A0A1L7WC26</accession>
<dbReference type="Proteomes" id="UP000184330">
    <property type="component" value="Unassembled WGS sequence"/>
</dbReference>
<evidence type="ECO:0000313" key="3">
    <source>
        <dbReference type="Proteomes" id="UP000184330"/>
    </source>
</evidence>
<sequence length="797" mass="90451">MARISAEEQTIINQLNANWVWMPDWVDCSSDNTAGRIVIFSRQFSIESPPAAALLYVSADTRYKLHVNGTRVTVGPSRGSPLIWYYDTLDVAPYLRKGTNEVKFTVLRYFASNRAAMPFERTSLPGLTVVGSFNANGTLVDLCSSTDWLAEVDESILFPTGLINDGFLHISERVSLTAPSPSIVPKAYKMGTLNGDLLPWRLRPRPIPMPEESRAVVNIVRKCQSAVSLEDWTESFSQDRSLRLPSNSSHTLELQADVHSTAFVRWTFAAAKRSQVRLKITYSEGYELEPRSYPFFRTKADRLDAKNGHLLGPFDEVTLDIPENETATYEPFWFRTFRIMRLEIAVGPEPVEFLSFEATQVNYPMGVKGNWKEPGDAHSEQIWDVSIRTMRNCMFDGYSDCPFYEQLQYAGDTRTVSLFHYLLSGDDRLMRQAITNWAASVTFEGLTQSRFPSHVPQIIAGFSLYWILQICDHHLFFCDKTYARSFLPRIDGVLDFFESHVDELGLISGLPYDVWQYVDWVTTWGATDDHPDKGVPTSGRKSNRHTYFSMLYAYTLKQAATLLRQVGRPAHADEYESRAESLLVSIRKHCYDGGFFTDSTADIADDLAYSQHCQVFAVLSGAAQRQDCTRLLTESFAEPRFSKCSYMMKFYAFRAFALAGDEVYESLFKPMLDPYRKMLASNLTTWEEDDVRQRSDCHAWGSVPVYEYCTELAGIQPIAPGSTKVLFKPRLKLSQAVEAKIALGKDNLATVVWRTEDSGRKEVELRLKNAIEITSRLPGGKEIEHGIVDRLTLIYDP</sequence>
<dbReference type="STRING" id="576137.A0A1L7WC26"/>
<gene>
    <name evidence="2" type="ORF">PAC_00214</name>
</gene>
<dbReference type="AlphaFoldDB" id="A0A1L7WC26"/>
<dbReference type="OrthoDB" id="6503935at2759"/>
<dbReference type="Gene3D" id="2.60.420.10">
    <property type="entry name" value="Maltose phosphorylase, domain 3"/>
    <property type="match status" value="1"/>
</dbReference>
<dbReference type="GO" id="GO:0005975">
    <property type="term" value="P:carbohydrate metabolic process"/>
    <property type="evidence" value="ECO:0007669"/>
    <property type="project" value="InterPro"/>
</dbReference>
<dbReference type="GO" id="GO:0003824">
    <property type="term" value="F:catalytic activity"/>
    <property type="evidence" value="ECO:0007669"/>
    <property type="project" value="UniProtKB-ARBA"/>
</dbReference>
<protein>
    <submittedName>
        <fullName evidence="2">Related to rhamnosidase B</fullName>
    </submittedName>
</protein>
<dbReference type="SUPFAM" id="SSF48208">
    <property type="entry name" value="Six-hairpin glycosidases"/>
    <property type="match status" value="1"/>
</dbReference>
<keyword evidence="3" id="KW-1185">Reference proteome</keyword>
<dbReference type="PANTHER" id="PTHR34987">
    <property type="entry name" value="C, PUTATIVE (AFU_ORTHOLOGUE AFUA_3G02880)-RELATED"/>
    <property type="match status" value="1"/>
</dbReference>
<proteinExistence type="predicted"/>
<dbReference type="InterPro" id="IPR035396">
    <property type="entry name" value="Bac_rhamnosid6H"/>
</dbReference>
<organism evidence="2 3">
    <name type="scientific">Phialocephala subalpina</name>
    <dbReference type="NCBI Taxonomy" id="576137"/>
    <lineage>
        <taxon>Eukaryota</taxon>
        <taxon>Fungi</taxon>
        <taxon>Dikarya</taxon>
        <taxon>Ascomycota</taxon>
        <taxon>Pezizomycotina</taxon>
        <taxon>Leotiomycetes</taxon>
        <taxon>Helotiales</taxon>
        <taxon>Mollisiaceae</taxon>
        <taxon>Phialocephala</taxon>
        <taxon>Phialocephala fortinii species complex</taxon>
    </lineage>
</organism>
<reference evidence="2 3" key="1">
    <citation type="submission" date="2016-03" db="EMBL/GenBank/DDBJ databases">
        <authorList>
            <person name="Ploux O."/>
        </authorList>
    </citation>
    <scope>NUCLEOTIDE SEQUENCE [LARGE SCALE GENOMIC DNA]</scope>
    <source>
        <strain evidence="2 3">UAMH 11012</strain>
    </source>
</reference>
<feature type="domain" description="Alpha-L-rhamnosidase six-hairpin glycosidase" evidence="1">
    <location>
        <begin position="379"/>
        <end position="591"/>
    </location>
</feature>
<dbReference type="EMBL" id="FJOG01000001">
    <property type="protein sequence ID" value="CZR50342.1"/>
    <property type="molecule type" value="Genomic_DNA"/>
</dbReference>
<dbReference type="InterPro" id="IPR012341">
    <property type="entry name" value="6hp_glycosidase-like_sf"/>
</dbReference>
<evidence type="ECO:0000313" key="2">
    <source>
        <dbReference type="EMBL" id="CZR50342.1"/>
    </source>
</evidence>
<dbReference type="Gene3D" id="2.60.120.260">
    <property type="entry name" value="Galactose-binding domain-like"/>
    <property type="match status" value="1"/>
</dbReference>
<evidence type="ECO:0000259" key="1">
    <source>
        <dbReference type="Pfam" id="PF17389"/>
    </source>
</evidence>
<name>A0A1L7WC26_9HELO</name>
<dbReference type="PANTHER" id="PTHR34987:SF2">
    <property type="entry name" value="B, PUTATIVE (AFU_ORTHOLOGUE AFUA_7G05040)-RELATED"/>
    <property type="match status" value="1"/>
</dbReference>
<dbReference type="InterPro" id="IPR008928">
    <property type="entry name" value="6-hairpin_glycosidase_sf"/>
</dbReference>